<dbReference type="Pfam" id="PF02312">
    <property type="entry name" value="CBF_beta"/>
    <property type="match status" value="1"/>
</dbReference>
<sequence>MCSHIFIVYFQTFTQYGYNSDFKLSACNIGPHEVTFESRFILNGVCVLLRGSLNRETLVGSSTLQFDAETAAIEDIRRREILAQHGDRIRNIQRRFNLQS</sequence>
<dbReference type="WBParaSite" id="PgR046_g026_t01">
    <property type="protein sequence ID" value="PgR046_g026_t01"/>
    <property type="gene ID" value="PgR046_g026"/>
</dbReference>
<dbReference type="GO" id="GO:0005634">
    <property type="term" value="C:nucleus"/>
    <property type="evidence" value="ECO:0007669"/>
    <property type="project" value="InterPro"/>
</dbReference>
<name>A0A915BN03_PARUN</name>
<dbReference type="Proteomes" id="UP000887569">
    <property type="component" value="Unplaced"/>
</dbReference>
<accession>A0A915BN03</accession>
<dbReference type="GO" id="GO:0003713">
    <property type="term" value="F:transcription coactivator activity"/>
    <property type="evidence" value="ECO:0007669"/>
    <property type="project" value="InterPro"/>
</dbReference>
<evidence type="ECO:0000313" key="1">
    <source>
        <dbReference type="Proteomes" id="UP000887569"/>
    </source>
</evidence>
<evidence type="ECO:0000313" key="2">
    <source>
        <dbReference type="WBParaSite" id="PgR046_g026_t01"/>
    </source>
</evidence>
<keyword evidence="1" id="KW-1185">Reference proteome</keyword>
<dbReference type="AlphaFoldDB" id="A0A915BN03"/>
<dbReference type="InterPro" id="IPR003417">
    <property type="entry name" value="CBF_beta"/>
</dbReference>
<protein>
    <submittedName>
        <fullName evidence="2">Uncharacterized protein</fullName>
    </submittedName>
</protein>
<dbReference type="SUPFAM" id="SSF50723">
    <property type="entry name" value="Core binding factor beta, CBF"/>
    <property type="match status" value="1"/>
</dbReference>
<proteinExistence type="predicted"/>
<reference evidence="2" key="1">
    <citation type="submission" date="2022-11" db="UniProtKB">
        <authorList>
            <consortium name="WormBaseParasite"/>
        </authorList>
    </citation>
    <scope>IDENTIFICATION</scope>
</reference>
<dbReference type="Gene3D" id="2.40.250.10">
    <property type="entry name" value="Core binding factor, beta subunit"/>
    <property type="match status" value="1"/>
</dbReference>
<dbReference type="InterPro" id="IPR036552">
    <property type="entry name" value="CBF_bsu_sf"/>
</dbReference>
<organism evidence="1 2">
    <name type="scientific">Parascaris univalens</name>
    <name type="common">Nematode worm</name>
    <dbReference type="NCBI Taxonomy" id="6257"/>
    <lineage>
        <taxon>Eukaryota</taxon>
        <taxon>Metazoa</taxon>
        <taxon>Ecdysozoa</taxon>
        <taxon>Nematoda</taxon>
        <taxon>Chromadorea</taxon>
        <taxon>Rhabditida</taxon>
        <taxon>Spirurina</taxon>
        <taxon>Ascaridomorpha</taxon>
        <taxon>Ascaridoidea</taxon>
        <taxon>Ascarididae</taxon>
        <taxon>Parascaris</taxon>
    </lineage>
</organism>